<keyword evidence="3" id="KW-1185">Reference proteome</keyword>
<name>A0A8J7U682_9BACT</name>
<reference evidence="2" key="1">
    <citation type="submission" date="2021-03" db="EMBL/GenBank/DDBJ databases">
        <authorList>
            <person name="Wang G."/>
        </authorList>
    </citation>
    <scope>NUCLEOTIDE SEQUENCE</scope>
    <source>
        <strain evidence="2">KCTC 12899</strain>
    </source>
</reference>
<dbReference type="Gene3D" id="1.10.10.10">
    <property type="entry name" value="Winged helix-like DNA-binding domain superfamily/Winged helix DNA-binding domain"/>
    <property type="match status" value="1"/>
</dbReference>
<dbReference type="InterPro" id="IPR036388">
    <property type="entry name" value="WH-like_DNA-bd_sf"/>
</dbReference>
<gene>
    <name evidence="2" type="ORF">J3U88_28850</name>
</gene>
<dbReference type="InterPro" id="IPR013324">
    <property type="entry name" value="RNA_pol_sigma_r3/r4-like"/>
</dbReference>
<dbReference type="NCBIfam" id="TIGR02937">
    <property type="entry name" value="sigma70-ECF"/>
    <property type="match status" value="1"/>
</dbReference>
<dbReference type="SUPFAM" id="SSF88659">
    <property type="entry name" value="Sigma3 and sigma4 domains of RNA polymerase sigma factors"/>
    <property type="match status" value="1"/>
</dbReference>
<dbReference type="InterPro" id="IPR014284">
    <property type="entry name" value="RNA_pol_sigma-70_dom"/>
</dbReference>
<dbReference type="InterPro" id="IPR013249">
    <property type="entry name" value="RNA_pol_sigma70_r4_t2"/>
</dbReference>
<evidence type="ECO:0000259" key="1">
    <source>
        <dbReference type="Pfam" id="PF08281"/>
    </source>
</evidence>
<dbReference type="Pfam" id="PF08281">
    <property type="entry name" value="Sigma70_r4_2"/>
    <property type="match status" value="1"/>
</dbReference>
<comment type="caution">
    <text evidence="2">The sequence shown here is derived from an EMBL/GenBank/DDBJ whole genome shotgun (WGS) entry which is preliminary data.</text>
</comment>
<dbReference type="RefSeq" id="WP_207862489.1">
    <property type="nucleotide sequence ID" value="NZ_JAFREP010000038.1"/>
</dbReference>
<organism evidence="2 3">
    <name type="scientific">Acanthopleuribacter pedis</name>
    <dbReference type="NCBI Taxonomy" id="442870"/>
    <lineage>
        <taxon>Bacteria</taxon>
        <taxon>Pseudomonadati</taxon>
        <taxon>Acidobacteriota</taxon>
        <taxon>Holophagae</taxon>
        <taxon>Acanthopleuribacterales</taxon>
        <taxon>Acanthopleuribacteraceae</taxon>
        <taxon>Acanthopleuribacter</taxon>
    </lineage>
</organism>
<evidence type="ECO:0000313" key="2">
    <source>
        <dbReference type="EMBL" id="MBO1322517.1"/>
    </source>
</evidence>
<dbReference type="Proteomes" id="UP000664417">
    <property type="component" value="Unassembled WGS sequence"/>
</dbReference>
<feature type="domain" description="RNA polymerase sigma factor 70 region 4 type 2" evidence="1">
    <location>
        <begin position="191"/>
        <end position="234"/>
    </location>
</feature>
<dbReference type="GO" id="GO:0003677">
    <property type="term" value="F:DNA binding"/>
    <property type="evidence" value="ECO:0007669"/>
    <property type="project" value="InterPro"/>
</dbReference>
<evidence type="ECO:0000313" key="3">
    <source>
        <dbReference type="Proteomes" id="UP000664417"/>
    </source>
</evidence>
<dbReference type="GO" id="GO:0006352">
    <property type="term" value="P:DNA-templated transcription initiation"/>
    <property type="evidence" value="ECO:0007669"/>
    <property type="project" value="InterPro"/>
</dbReference>
<protein>
    <submittedName>
        <fullName evidence="2">Sigma-70 family RNA polymerase sigma factor</fullName>
    </submittedName>
</protein>
<dbReference type="EMBL" id="JAFREP010000038">
    <property type="protein sequence ID" value="MBO1322517.1"/>
    <property type="molecule type" value="Genomic_DNA"/>
</dbReference>
<dbReference type="GO" id="GO:0016987">
    <property type="term" value="F:sigma factor activity"/>
    <property type="evidence" value="ECO:0007669"/>
    <property type="project" value="InterPro"/>
</dbReference>
<proteinExistence type="predicted"/>
<sequence>MISSRDSGLSAEPQPHLFQKHLPVIDAVVRLVAKRQKVGPDELDDFRADVHLKLLEENCRVLRGFRGSATLKTFLIGVVTHFLINRREKAWGKWRPCQASKDAGPEAVLLEQWVVRDGLSHAEARTRLAVNHGVALDDARFEALTALFAAKTRRREVDPALLEATVADDPHGETALLRDEQAEGQAAVTRVLHAALAELSKQERFWLRLRYAKGLKIKTIATRTGTEPRTLYRRFEQINRRLRQDLEQAGLFKETVMPLLDDAGFVLHLAPHQEIFEAELSHTHEAEPQTEPR</sequence>
<dbReference type="AlphaFoldDB" id="A0A8J7U682"/>
<accession>A0A8J7U682</accession>